<dbReference type="EMBL" id="JASCZI010241897">
    <property type="protein sequence ID" value="MED6208153.1"/>
    <property type="molecule type" value="Genomic_DNA"/>
</dbReference>
<dbReference type="InterPro" id="IPR021109">
    <property type="entry name" value="Peptidase_aspartic_dom_sf"/>
</dbReference>
<evidence type="ECO:0000313" key="3">
    <source>
        <dbReference type="Proteomes" id="UP001341840"/>
    </source>
</evidence>
<gene>
    <name evidence="2" type="ORF">PIB30_042491</name>
</gene>
<sequence>MKFILNLEDDQENEILEMEVQRGAREDKCVMEVEDQLPTPSPKLVYEVVDTPEDIAISSLLTLLDLIDNVPEKFSDPGPCLVDCNVGEEDLKSSDKNITSMIDVAENVLLRIRNLTFLVDFHILDMPSNLGRPFTVLLGRPFLKTSHFKLNAFEGIYSFESNGDIVEFRLPDAIEDIPSEHSIFWCDVIKDVEVKASPKDDEKCLKVATHQSPSQAKKPSQRRRKKIKKKAKRSQEASVKKKKAKPKDSKLVDKGLKQLEWIHSPIRSTFIANGHTSKLHNNMELEAFLINDSSKWK</sequence>
<evidence type="ECO:0000313" key="2">
    <source>
        <dbReference type="EMBL" id="MED6208153.1"/>
    </source>
</evidence>
<reference evidence="2 3" key="1">
    <citation type="journal article" date="2023" name="Plants (Basel)">
        <title>Bridging the Gap: Combining Genomics and Transcriptomics Approaches to Understand Stylosanthes scabra, an Orphan Legume from the Brazilian Caatinga.</title>
        <authorList>
            <person name="Ferreira-Neto J.R.C."/>
            <person name="da Silva M.D."/>
            <person name="Binneck E."/>
            <person name="de Melo N.F."/>
            <person name="da Silva R.H."/>
            <person name="de Melo A.L.T.M."/>
            <person name="Pandolfi V."/>
            <person name="Bustamante F.O."/>
            <person name="Brasileiro-Vidal A.C."/>
            <person name="Benko-Iseppon A.M."/>
        </authorList>
    </citation>
    <scope>NUCLEOTIDE SEQUENCE [LARGE SCALE GENOMIC DNA]</scope>
    <source>
        <tissue evidence="2">Leaves</tissue>
    </source>
</reference>
<proteinExistence type="predicted"/>
<comment type="caution">
    <text evidence="2">The sequence shown here is derived from an EMBL/GenBank/DDBJ whole genome shotgun (WGS) entry which is preliminary data.</text>
</comment>
<organism evidence="2 3">
    <name type="scientific">Stylosanthes scabra</name>
    <dbReference type="NCBI Taxonomy" id="79078"/>
    <lineage>
        <taxon>Eukaryota</taxon>
        <taxon>Viridiplantae</taxon>
        <taxon>Streptophyta</taxon>
        <taxon>Embryophyta</taxon>
        <taxon>Tracheophyta</taxon>
        <taxon>Spermatophyta</taxon>
        <taxon>Magnoliopsida</taxon>
        <taxon>eudicotyledons</taxon>
        <taxon>Gunneridae</taxon>
        <taxon>Pentapetalae</taxon>
        <taxon>rosids</taxon>
        <taxon>fabids</taxon>
        <taxon>Fabales</taxon>
        <taxon>Fabaceae</taxon>
        <taxon>Papilionoideae</taxon>
        <taxon>50 kb inversion clade</taxon>
        <taxon>dalbergioids sensu lato</taxon>
        <taxon>Dalbergieae</taxon>
        <taxon>Pterocarpus clade</taxon>
        <taxon>Stylosanthes</taxon>
    </lineage>
</organism>
<dbReference type="Proteomes" id="UP001341840">
    <property type="component" value="Unassembled WGS sequence"/>
</dbReference>
<accession>A0ABU6YFX7</accession>
<keyword evidence="3" id="KW-1185">Reference proteome</keyword>
<feature type="region of interest" description="Disordered" evidence="1">
    <location>
        <begin position="207"/>
        <end position="250"/>
    </location>
</feature>
<evidence type="ECO:0000256" key="1">
    <source>
        <dbReference type="SAM" id="MobiDB-lite"/>
    </source>
</evidence>
<protein>
    <submittedName>
        <fullName evidence="2">Uncharacterized protein</fullName>
    </submittedName>
</protein>
<name>A0ABU6YFX7_9FABA</name>
<dbReference type="Gene3D" id="2.40.70.10">
    <property type="entry name" value="Acid Proteases"/>
    <property type="match status" value="1"/>
</dbReference>
<feature type="compositionally biased region" description="Basic residues" evidence="1">
    <location>
        <begin position="219"/>
        <end position="232"/>
    </location>
</feature>